<organism evidence="3 5">
    <name type="scientific">Yersinia nurmii</name>
    <dbReference type="NCBI Taxonomy" id="685706"/>
    <lineage>
        <taxon>Bacteria</taxon>
        <taxon>Pseudomonadati</taxon>
        <taxon>Pseudomonadota</taxon>
        <taxon>Gammaproteobacteria</taxon>
        <taxon>Enterobacterales</taxon>
        <taxon>Yersiniaceae</taxon>
        <taxon>Yersinia</taxon>
    </lineage>
</organism>
<keyword evidence="4" id="KW-1185">Reference proteome</keyword>
<proteinExistence type="predicted"/>
<keyword evidence="1" id="KW-0472">Membrane</keyword>
<evidence type="ECO:0000313" key="2">
    <source>
        <dbReference type="EMBL" id="CNE11201.1"/>
    </source>
</evidence>
<reference evidence="2 4" key="1">
    <citation type="submission" date="2015-03" db="EMBL/GenBank/DDBJ databases">
        <authorList>
            <consortium name="Pathogen Informatics"/>
            <person name="Murphy D."/>
        </authorList>
    </citation>
    <scope>NUCLEOTIDE SEQUENCE [LARGE SCALE GENOMIC DNA]</scope>
    <source>
        <strain evidence="4">type strain: CIP110231</strain>
        <strain evidence="2">Type strain: CIP110231</strain>
    </source>
</reference>
<feature type="transmembrane region" description="Helical" evidence="1">
    <location>
        <begin position="73"/>
        <end position="95"/>
    </location>
</feature>
<dbReference type="AlphaFoldDB" id="A0AAW7K6I7"/>
<evidence type="ECO:0000313" key="3">
    <source>
        <dbReference type="EMBL" id="MDN0087144.1"/>
    </source>
</evidence>
<comment type="caution">
    <text evidence="3">The sequence shown here is derived from an EMBL/GenBank/DDBJ whole genome shotgun (WGS) entry which is preliminary data.</text>
</comment>
<protein>
    <submittedName>
        <fullName evidence="3">Copper resistance protein</fullName>
    </submittedName>
    <submittedName>
        <fullName evidence="2">Metal resistance protein</fullName>
    </submittedName>
</protein>
<accession>A0AAW7K6I7</accession>
<keyword evidence="1" id="KW-0812">Transmembrane</keyword>
<reference evidence="3" key="2">
    <citation type="submission" date="2023-06" db="EMBL/GenBank/DDBJ databases">
        <authorList>
            <person name="Polev D.E."/>
            <person name="Saitova A.T."/>
            <person name="Bogumilchik E.A."/>
            <person name="Kokorina G.I."/>
            <person name="Voskresenskaia E.A."/>
        </authorList>
    </citation>
    <scope>NUCLEOTIDE SEQUENCE</scope>
    <source>
        <strain evidence="3">2145 StPb PI</strain>
    </source>
</reference>
<name>A0AAW7K6I7_9GAMM</name>
<evidence type="ECO:0000313" key="4">
    <source>
        <dbReference type="Proteomes" id="UP000040578"/>
    </source>
</evidence>
<evidence type="ECO:0000313" key="5">
    <source>
        <dbReference type="Proteomes" id="UP001167864"/>
    </source>
</evidence>
<dbReference type="Proteomes" id="UP001167864">
    <property type="component" value="Unassembled WGS sequence"/>
</dbReference>
<sequence>MVHQQRIAKWFLCLACLVVLVCMTQRMASMHALEQNFGLISLSQTVADEQASPAPCELSAKSLLAAPTVLLELTYFALGLLLLLLVPISPCVMRFPPRRAISPSRLRVHLRFCIFRE</sequence>
<gene>
    <name evidence="2" type="primary">scsA</name>
    <name evidence="2" type="ORF">ERS137967_00778</name>
    <name evidence="3" type="ORF">QVN42_06990</name>
</gene>
<keyword evidence="1" id="KW-1133">Transmembrane helix</keyword>
<evidence type="ECO:0000256" key="1">
    <source>
        <dbReference type="SAM" id="Phobius"/>
    </source>
</evidence>
<dbReference type="Proteomes" id="UP000040578">
    <property type="component" value="Unassembled WGS sequence"/>
</dbReference>
<dbReference type="EMBL" id="JAUEHU010000005">
    <property type="protein sequence ID" value="MDN0087144.1"/>
    <property type="molecule type" value="Genomic_DNA"/>
</dbReference>
<dbReference type="RefSeq" id="WP_049596991.1">
    <property type="nucleotide sequence ID" value="NZ_CPYD01000002.1"/>
</dbReference>
<dbReference type="EMBL" id="CPYD01000002">
    <property type="protein sequence ID" value="CNE11201.1"/>
    <property type="molecule type" value="Genomic_DNA"/>
</dbReference>